<evidence type="ECO:0000256" key="1">
    <source>
        <dbReference type="ARBA" id="ARBA00022676"/>
    </source>
</evidence>
<dbReference type="SUPFAM" id="SSF53756">
    <property type="entry name" value="UDP-Glycosyltransferase/glycogen phosphorylase"/>
    <property type="match status" value="1"/>
</dbReference>
<dbReference type="EMBL" id="CAKLBC010001499">
    <property type="protein sequence ID" value="CAH0492465.1"/>
    <property type="molecule type" value="Genomic_DNA"/>
</dbReference>
<dbReference type="PANTHER" id="PTHR30160">
    <property type="entry name" value="TETRAACYLDISACCHARIDE 4'-KINASE-RELATED"/>
    <property type="match status" value="1"/>
</dbReference>
<dbReference type="InterPro" id="IPR002201">
    <property type="entry name" value="Glyco_trans_9"/>
</dbReference>
<keyword evidence="4" id="KW-0732">Signal</keyword>
<evidence type="ECO:0000256" key="3">
    <source>
        <dbReference type="SAM" id="MobiDB-lite"/>
    </source>
</evidence>
<keyword evidence="2" id="KW-0808">Transferase</keyword>
<gene>
    <name evidence="5" type="ORF">PFR001_LOCUS7669</name>
</gene>
<dbReference type="CDD" id="cd03789">
    <property type="entry name" value="GT9_LPS_heptosyltransferase"/>
    <property type="match status" value="1"/>
</dbReference>
<proteinExistence type="predicted"/>
<feature type="signal peptide" evidence="4">
    <location>
        <begin position="1"/>
        <end position="26"/>
    </location>
</feature>
<name>A0ABN8CEZ6_9STRA</name>
<protein>
    <recommendedName>
        <fullName evidence="7">Glycosyltransferase family 9 protein</fullName>
    </recommendedName>
</protein>
<dbReference type="PROSITE" id="PS51257">
    <property type="entry name" value="PROKAR_LIPOPROTEIN"/>
    <property type="match status" value="1"/>
</dbReference>
<evidence type="ECO:0000313" key="5">
    <source>
        <dbReference type="EMBL" id="CAH0492465.1"/>
    </source>
</evidence>
<sequence length="400" mass="44676">MKTIPALLLVAATLTSLAGCSQKSDAIKDDGRPHAPSGQSSPGENSDVKKKKIYLIDRLLTLYSRFSSRTKPQALHDLAPQTVVIYSTTALGDFLMNTPAIWSLKNRFPASKFILVSSKKNKDLVSRYNWFDKIYIWDNKLANFLPLFFKLRRQKPDLSVILHAHFPYDIMSSVLTGSKVIVRDHYGRESPLLNKYLDHYSGYFDDHTIKRKLKLIEVLGAETEQTRMHLPELNNSPTAKADHHRIGFQLGASKDIRRWPLASFSQLATALLERWPHTEIIVTGTAAEQPLEQEFIESLPLHCRQRVTPMAGKTNLSGLISLIRTLDVLVTGDTGPLHIAVAAQTPTVSLFSTANPRYTGPCQDSDRHIIIHRPDKTSSTHPMATIKADEVGQAVAKLVG</sequence>
<dbReference type="Proteomes" id="UP001157938">
    <property type="component" value="Unassembled WGS sequence"/>
</dbReference>
<dbReference type="PANTHER" id="PTHR30160:SF7">
    <property type="entry name" value="ADP-HEPTOSE--LPS HEPTOSYLTRANSFERASE 2"/>
    <property type="match status" value="1"/>
</dbReference>
<feature type="chain" id="PRO_5046413269" description="Glycosyltransferase family 9 protein" evidence="4">
    <location>
        <begin position="27"/>
        <end position="400"/>
    </location>
</feature>
<evidence type="ECO:0000256" key="4">
    <source>
        <dbReference type="SAM" id="SignalP"/>
    </source>
</evidence>
<keyword evidence="1" id="KW-0328">Glycosyltransferase</keyword>
<feature type="region of interest" description="Disordered" evidence="3">
    <location>
        <begin position="25"/>
        <end position="47"/>
    </location>
</feature>
<reference evidence="5 6" key="1">
    <citation type="submission" date="2021-11" db="EMBL/GenBank/DDBJ databases">
        <authorList>
            <person name="Islam A."/>
            <person name="Islam S."/>
            <person name="Flora M.S."/>
            <person name="Rahman M."/>
            <person name="Ziaur R.M."/>
            <person name="Epstein J.H."/>
            <person name="Hassan M."/>
            <person name="Klassen M."/>
            <person name="Woodard K."/>
            <person name="Webb A."/>
            <person name="Webby R.J."/>
            <person name="El Zowalaty M.E."/>
        </authorList>
    </citation>
    <scope>NUCLEOTIDE SEQUENCE [LARGE SCALE GENOMIC DNA]</scope>
    <source>
        <strain evidence="5">Pf1</strain>
    </source>
</reference>
<keyword evidence="6" id="KW-1185">Reference proteome</keyword>
<evidence type="ECO:0008006" key="7">
    <source>
        <dbReference type="Google" id="ProtNLM"/>
    </source>
</evidence>
<accession>A0ABN8CEZ6</accession>
<comment type="caution">
    <text evidence="5">The sequence shown here is derived from an EMBL/GenBank/DDBJ whole genome shotgun (WGS) entry which is preliminary data.</text>
</comment>
<dbReference type="Gene3D" id="3.40.50.2000">
    <property type="entry name" value="Glycogen Phosphorylase B"/>
    <property type="match status" value="2"/>
</dbReference>
<evidence type="ECO:0000313" key="6">
    <source>
        <dbReference type="Proteomes" id="UP001157938"/>
    </source>
</evidence>
<evidence type="ECO:0000256" key="2">
    <source>
        <dbReference type="ARBA" id="ARBA00022679"/>
    </source>
</evidence>
<organism evidence="5 6">
    <name type="scientific">Peronospora farinosa</name>
    <dbReference type="NCBI Taxonomy" id="134698"/>
    <lineage>
        <taxon>Eukaryota</taxon>
        <taxon>Sar</taxon>
        <taxon>Stramenopiles</taxon>
        <taxon>Oomycota</taxon>
        <taxon>Peronosporomycetes</taxon>
        <taxon>Peronosporales</taxon>
        <taxon>Peronosporaceae</taxon>
        <taxon>Peronospora</taxon>
    </lineage>
</organism>
<dbReference type="Pfam" id="PF01075">
    <property type="entry name" value="Glyco_transf_9"/>
    <property type="match status" value="1"/>
</dbReference>
<dbReference type="InterPro" id="IPR051199">
    <property type="entry name" value="LPS_LOS_Heptosyltrfase"/>
</dbReference>